<keyword evidence="14" id="KW-1185">Reference proteome</keyword>
<dbReference type="PANTHER" id="PTHR48061">
    <property type="entry name" value="LEUCINE-RICH REPEAT RECEPTOR PROTEIN KINASE EMS1-LIKE-RELATED"/>
    <property type="match status" value="1"/>
</dbReference>
<dbReference type="InterPro" id="IPR055414">
    <property type="entry name" value="LRR_R13L4/SHOC2-like"/>
</dbReference>
<evidence type="ECO:0000256" key="1">
    <source>
        <dbReference type="ARBA" id="ARBA00004251"/>
    </source>
</evidence>
<dbReference type="Proteomes" id="UP001652623">
    <property type="component" value="Chromosome 2"/>
</dbReference>
<evidence type="ECO:0000256" key="5">
    <source>
        <dbReference type="ARBA" id="ARBA00022692"/>
    </source>
</evidence>
<proteinExistence type="inferred from homology"/>
<evidence type="ECO:0000256" key="3">
    <source>
        <dbReference type="ARBA" id="ARBA00022475"/>
    </source>
</evidence>
<comment type="subcellular location">
    <subcellularLocation>
        <location evidence="1">Cell membrane</location>
        <topology evidence="1">Single-pass type I membrane protein</topology>
    </subcellularLocation>
</comment>
<keyword evidence="6" id="KW-0732">Signal</keyword>
<dbReference type="Gene3D" id="3.80.10.10">
    <property type="entry name" value="Ribonuclease Inhibitor"/>
    <property type="match status" value="2"/>
</dbReference>
<dbReference type="Pfam" id="PF08263">
    <property type="entry name" value="LRRNT_2"/>
    <property type="match status" value="1"/>
</dbReference>
<keyword evidence="3" id="KW-1003">Cell membrane</keyword>
<dbReference type="InterPro" id="IPR032675">
    <property type="entry name" value="LRR_dom_sf"/>
</dbReference>
<evidence type="ECO:0000256" key="11">
    <source>
        <dbReference type="ARBA" id="ARBA00023180"/>
    </source>
</evidence>
<dbReference type="InterPro" id="IPR046956">
    <property type="entry name" value="RLP23-like"/>
</dbReference>
<keyword evidence="8" id="KW-1133">Transmembrane helix</keyword>
<keyword evidence="7" id="KW-0677">Repeat</keyword>
<dbReference type="Pfam" id="PF23598">
    <property type="entry name" value="LRR_14"/>
    <property type="match status" value="1"/>
</dbReference>
<comment type="similarity">
    <text evidence="2">Belongs to the RLP family.</text>
</comment>
<reference evidence="15" key="1">
    <citation type="submission" date="2025-08" db="UniProtKB">
        <authorList>
            <consortium name="RefSeq"/>
        </authorList>
    </citation>
    <scope>IDENTIFICATION</scope>
    <source>
        <tissue evidence="15">Seedling</tissue>
    </source>
</reference>
<evidence type="ECO:0000256" key="2">
    <source>
        <dbReference type="ARBA" id="ARBA00009592"/>
    </source>
</evidence>
<evidence type="ECO:0000259" key="12">
    <source>
        <dbReference type="Pfam" id="PF08263"/>
    </source>
</evidence>
<evidence type="ECO:0000256" key="7">
    <source>
        <dbReference type="ARBA" id="ARBA00022737"/>
    </source>
</evidence>
<dbReference type="SUPFAM" id="SSF52058">
    <property type="entry name" value="L domain-like"/>
    <property type="match status" value="1"/>
</dbReference>
<evidence type="ECO:0000313" key="15">
    <source>
        <dbReference type="RefSeq" id="XP_060670681.1"/>
    </source>
</evidence>
<accession>A0ABM4A1R9</accession>
<keyword evidence="9" id="KW-0472">Membrane</keyword>
<sequence>MQFKDSFAIHQSASLCDPKVLQWKSHGVNSSNCCSWDGVQCDGKTGHVIGLDLSSSCLSGSINSNSTLFNLVHLQSLNLAGNNFNYSEIPVSVGQLMSLTYLNLSGSAFSGQIPLEISNLFKLTHLDLSFNYDEIARTKLLKLQSPNMSTLLQNLTSLEVLDLSEVEISSMVPDFLANFTSFISIILYDCGLQGEFPAAIFQLPNLRILDVGSNVNLKGYFPKFHHKSPLKELRLGGSGFSGSLPSSIQMLNSLHIFAIHDCNFSGPIPSSLGKLTNLTYVNLGENNFSGRIPSSLQNLTKLTFLNISSNQISGPLPAWLGNLTKLNLLKLSCNQFHGLVPQSLSNLMNLEGLYLDGNNLGGTLKFDMFF</sequence>
<feature type="domain" description="Leucine-rich repeat-containing N-terminal plant-type" evidence="12">
    <location>
        <begin position="2"/>
        <end position="42"/>
    </location>
</feature>
<protein>
    <submittedName>
        <fullName evidence="15">Receptor-like protein 7 isoform X1</fullName>
    </submittedName>
</protein>
<dbReference type="PANTHER" id="PTHR48061:SF12">
    <property type="entry name" value="DISEASE RESISTANCE LIKE PROTEIN"/>
    <property type="match status" value="1"/>
</dbReference>
<dbReference type="RefSeq" id="XP_060670681.1">
    <property type="nucleotide sequence ID" value="XM_060814698.1"/>
</dbReference>
<dbReference type="GeneID" id="107419419"/>
<dbReference type="Pfam" id="PF00560">
    <property type="entry name" value="LRR_1"/>
    <property type="match status" value="2"/>
</dbReference>
<evidence type="ECO:0000256" key="9">
    <source>
        <dbReference type="ARBA" id="ARBA00023136"/>
    </source>
</evidence>
<evidence type="ECO:0000313" key="14">
    <source>
        <dbReference type="Proteomes" id="UP001652623"/>
    </source>
</evidence>
<dbReference type="SMART" id="SM00369">
    <property type="entry name" value="LRR_TYP"/>
    <property type="match status" value="5"/>
</dbReference>
<evidence type="ECO:0000259" key="13">
    <source>
        <dbReference type="Pfam" id="PF23598"/>
    </source>
</evidence>
<evidence type="ECO:0000256" key="8">
    <source>
        <dbReference type="ARBA" id="ARBA00022989"/>
    </source>
</evidence>
<keyword evidence="10" id="KW-0675">Receptor</keyword>
<evidence type="ECO:0000256" key="4">
    <source>
        <dbReference type="ARBA" id="ARBA00022614"/>
    </source>
</evidence>
<evidence type="ECO:0000256" key="6">
    <source>
        <dbReference type="ARBA" id="ARBA00022729"/>
    </source>
</evidence>
<dbReference type="InterPro" id="IPR001611">
    <property type="entry name" value="Leu-rich_rpt"/>
</dbReference>
<feature type="domain" description="Disease resistance R13L4/SHOC-2-like LRR" evidence="13">
    <location>
        <begin position="202"/>
        <end position="358"/>
    </location>
</feature>
<organism evidence="14 15">
    <name type="scientific">Ziziphus jujuba</name>
    <name type="common">Chinese jujube</name>
    <name type="synonym">Ziziphus sativa</name>
    <dbReference type="NCBI Taxonomy" id="326968"/>
    <lineage>
        <taxon>Eukaryota</taxon>
        <taxon>Viridiplantae</taxon>
        <taxon>Streptophyta</taxon>
        <taxon>Embryophyta</taxon>
        <taxon>Tracheophyta</taxon>
        <taxon>Spermatophyta</taxon>
        <taxon>Magnoliopsida</taxon>
        <taxon>eudicotyledons</taxon>
        <taxon>Gunneridae</taxon>
        <taxon>Pentapetalae</taxon>
        <taxon>rosids</taxon>
        <taxon>fabids</taxon>
        <taxon>Rosales</taxon>
        <taxon>Rhamnaceae</taxon>
        <taxon>Paliureae</taxon>
        <taxon>Ziziphus</taxon>
    </lineage>
</organism>
<gene>
    <name evidence="15" type="primary">LOC107419419</name>
</gene>
<name>A0ABM4A1R9_ZIZJJ</name>
<keyword evidence="4" id="KW-0433">Leucine-rich repeat</keyword>
<dbReference type="InterPro" id="IPR003591">
    <property type="entry name" value="Leu-rich_rpt_typical-subtyp"/>
</dbReference>
<dbReference type="InterPro" id="IPR013210">
    <property type="entry name" value="LRR_N_plant-typ"/>
</dbReference>
<keyword evidence="5" id="KW-0812">Transmembrane</keyword>
<keyword evidence="11" id="KW-0325">Glycoprotein</keyword>
<evidence type="ECO:0000256" key="10">
    <source>
        <dbReference type="ARBA" id="ARBA00023170"/>
    </source>
</evidence>